<dbReference type="Proteomes" id="UP000310541">
    <property type="component" value="Unassembled WGS sequence"/>
</dbReference>
<dbReference type="RefSeq" id="WP_136946319.1">
    <property type="nucleotide sequence ID" value="NZ_SWFM01000001.1"/>
</dbReference>
<dbReference type="AlphaFoldDB" id="A0A4V5Q3P5"/>
<dbReference type="OrthoDB" id="1912519at2"/>
<gene>
    <name evidence="1" type="ORF">FBF83_06730</name>
</gene>
<comment type="caution">
    <text evidence="1">The sequence shown here is derived from an EMBL/GenBank/DDBJ whole genome shotgun (WGS) entry which is preliminary data.</text>
</comment>
<evidence type="ECO:0000313" key="2">
    <source>
        <dbReference type="Proteomes" id="UP000310541"/>
    </source>
</evidence>
<proteinExistence type="predicted"/>
<sequence>MFLNEDFYSEEISNKYEKMTEQSRDVSDYAYFELKKGMEVAVNKTGEMTRLIIYNSNLETEKGIKIGDKKEDVINAYGSNQYFRSEQGANIIGYVDKKREKSIEFWLIDNKVNMYRFDNKSMK</sequence>
<organism evidence="1 2">
    <name type="scientific">Guptibacillus hwajinpoensis</name>
    <dbReference type="NCBI Taxonomy" id="208199"/>
    <lineage>
        <taxon>Bacteria</taxon>
        <taxon>Bacillati</taxon>
        <taxon>Bacillota</taxon>
        <taxon>Bacilli</taxon>
        <taxon>Bacillales</taxon>
        <taxon>Guptibacillaceae</taxon>
        <taxon>Guptibacillus</taxon>
    </lineage>
</organism>
<name>A0A4V5Q3P5_9BACL</name>
<protein>
    <submittedName>
        <fullName evidence="1">Uncharacterized protein</fullName>
    </submittedName>
</protein>
<evidence type="ECO:0000313" key="1">
    <source>
        <dbReference type="EMBL" id="TKD72468.1"/>
    </source>
</evidence>
<accession>A0A4V5Q3P5</accession>
<dbReference type="EMBL" id="SWFM01000001">
    <property type="protein sequence ID" value="TKD72468.1"/>
    <property type="molecule type" value="Genomic_DNA"/>
</dbReference>
<reference evidence="1 2" key="1">
    <citation type="submission" date="2019-04" db="EMBL/GenBank/DDBJ databases">
        <title>Genome sequence of Bacillus hwajinpoensis strain Y2.</title>
        <authorList>
            <person name="Fair J.L."/>
            <person name="Maclea K.S."/>
        </authorList>
    </citation>
    <scope>NUCLEOTIDE SEQUENCE [LARGE SCALE GENOMIC DNA]</scope>
    <source>
        <strain evidence="1 2">Y2</strain>
    </source>
</reference>